<name>A0ABV2SKY6_9GAMM</name>
<keyword evidence="9 15" id="KW-0560">Oxidoreductase</keyword>
<comment type="catalytic activity">
    <reaction evidence="14 15">
        <text>coproporphyrinogen III + 2 S-adenosyl-L-methionine = protoporphyrinogen IX + 2 5'-deoxyadenosine + 2 L-methionine + 2 CO2</text>
        <dbReference type="Rhea" id="RHEA:15425"/>
        <dbReference type="ChEBI" id="CHEBI:16526"/>
        <dbReference type="ChEBI" id="CHEBI:17319"/>
        <dbReference type="ChEBI" id="CHEBI:57307"/>
        <dbReference type="ChEBI" id="CHEBI:57309"/>
        <dbReference type="ChEBI" id="CHEBI:57844"/>
        <dbReference type="ChEBI" id="CHEBI:59789"/>
        <dbReference type="EC" id="1.3.98.3"/>
    </reaction>
</comment>
<dbReference type="RefSeq" id="WP_354008499.1">
    <property type="nucleotide sequence ID" value="NZ_JBEWTA010000001.1"/>
</dbReference>
<evidence type="ECO:0000256" key="4">
    <source>
        <dbReference type="ARBA" id="ARBA00011245"/>
    </source>
</evidence>
<dbReference type="InterPro" id="IPR010723">
    <property type="entry name" value="HemN_C"/>
</dbReference>
<evidence type="ECO:0000256" key="11">
    <source>
        <dbReference type="ARBA" id="ARBA00023014"/>
    </source>
</evidence>
<evidence type="ECO:0000256" key="10">
    <source>
        <dbReference type="ARBA" id="ARBA00023004"/>
    </source>
</evidence>
<evidence type="ECO:0000256" key="3">
    <source>
        <dbReference type="ARBA" id="ARBA00005493"/>
    </source>
</evidence>
<keyword evidence="7 15" id="KW-0949">S-adenosyl-L-methionine</keyword>
<comment type="subunit">
    <text evidence="4">Monomer.</text>
</comment>
<evidence type="ECO:0000313" key="17">
    <source>
        <dbReference type="EMBL" id="MET4758415.1"/>
    </source>
</evidence>
<keyword evidence="18" id="KW-1185">Reference proteome</keyword>
<dbReference type="InterPro" id="IPR023404">
    <property type="entry name" value="rSAM_horseshoe"/>
</dbReference>
<keyword evidence="10 15" id="KW-0408">Iron</keyword>
<keyword evidence="5 15" id="KW-0004">4Fe-4S</keyword>
<dbReference type="InterPro" id="IPR058240">
    <property type="entry name" value="rSAM_sf"/>
</dbReference>
<comment type="function">
    <text evidence="13">Involved in the heme biosynthesis. Catalyzes the anaerobic oxidative decarboxylation of propionate groups of rings A and B of coproporphyrinogen III to yield the vinyl groups in protoporphyrinogen IX.</text>
</comment>
<keyword evidence="12 15" id="KW-0627">Porphyrin biosynthesis</keyword>
<dbReference type="EC" id="1.3.98.3" evidence="15"/>
<proteinExistence type="inferred from homology"/>
<evidence type="ECO:0000256" key="5">
    <source>
        <dbReference type="ARBA" id="ARBA00022485"/>
    </source>
</evidence>
<dbReference type="SFLD" id="SFLDF00277">
    <property type="entry name" value="oxygen-independent_coproporphy"/>
    <property type="match status" value="1"/>
</dbReference>
<dbReference type="GO" id="GO:0051989">
    <property type="term" value="F:coproporphyrinogen dehydrogenase activity"/>
    <property type="evidence" value="ECO:0007669"/>
    <property type="project" value="UniProtKB-EC"/>
</dbReference>
<accession>A0ABV2SKY6</accession>
<evidence type="ECO:0000256" key="15">
    <source>
        <dbReference type="PIRNR" id="PIRNR000167"/>
    </source>
</evidence>
<dbReference type="CDD" id="cd01335">
    <property type="entry name" value="Radical_SAM"/>
    <property type="match status" value="1"/>
</dbReference>
<keyword evidence="6 15" id="KW-0963">Cytoplasm</keyword>
<dbReference type="PANTHER" id="PTHR13932:SF6">
    <property type="entry name" value="OXYGEN-INDEPENDENT COPROPORPHYRINOGEN III OXIDASE"/>
    <property type="match status" value="1"/>
</dbReference>
<gene>
    <name evidence="17" type="ORF">V5J35_003607</name>
</gene>
<dbReference type="NCBIfam" id="TIGR00538">
    <property type="entry name" value="hemN"/>
    <property type="match status" value="1"/>
</dbReference>
<evidence type="ECO:0000256" key="8">
    <source>
        <dbReference type="ARBA" id="ARBA00022723"/>
    </source>
</evidence>
<dbReference type="Gene3D" id="3.80.30.20">
    <property type="entry name" value="tm_1862 like domain"/>
    <property type="match status" value="1"/>
</dbReference>
<dbReference type="SMART" id="SM00729">
    <property type="entry name" value="Elp3"/>
    <property type="match status" value="1"/>
</dbReference>
<dbReference type="Pfam" id="PF06969">
    <property type="entry name" value="HemN_C"/>
    <property type="match status" value="1"/>
</dbReference>
<comment type="caution">
    <text evidence="17">The sequence shown here is derived from an EMBL/GenBank/DDBJ whole genome shotgun (WGS) entry which is preliminary data.</text>
</comment>
<dbReference type="SFLD" id="SFLDG01065">
    <property type="entry name" value="anaerobic_coproporphyrinogen-I"/>
    <property type="match status" value="1"/>
</dbReference>
<comment type="pathway">
    <text evidence="2 15">Porphyrin-containing compound metabolism; protoporphyrin-IX biosynthesis; protoporphyrinogen-IX from coproporphyrinogen-III (AdoMet route): step 1/1.</text>
</comment>
<evidence type="ECO:0000256" key="2">
    <source>
        <dbReference type="ARBA" id="ARBA00004785"/>
    </source>
</evidence>
<dbReference type="Gene3D" id="1.10.10.920">
    <property type="match status" value="1"/>
</dbReference>
<dbReference type="SFLD" id="SFLDS00029">
    <property type="entry name" value="Radical_SAM"/>
    <property type="match status" value="1"/>
</dbReference>
<dbReference type="EMBL" id="JBEWTB010000002">
    <property type="protein sequence ID" value="MET4758415.1"/>
    <property type="molecule type" value="Genomic_DNA"/>
</dbReference>
<dbReference type="InterPro" id="IPR006638">
    <property type="entry name" value="Elp3/MiaA/NifB-like_rSAM"/>
</dbReference>
<feature type="domain" description="Radical SAM core" evidence="16">
    <location>
        <begin position="48"/>
        <end position="284"/>
    </location>
</feature>
<evidence type="ECO:0000256" key="1">
    <source>
        <dbReference type="ARBA" id="ARBA00004496"/>
    </source>
</evidence>
<evidence type="ECO:0000256" key="9">
    <source>
        <dbReference type="ARBA" id="ARBA00023002"/>
    </source>
</evidence>
<comment type="subcellular location">
    <subcellularLocation>
        <location evidence="1 15">Cytoplasm</location>
    </subcellularLocation>
</comment>
<evidence type="ECO:0000256" key="6">
    <source>
        <dbReference type="ARBA" id="ARBA00022490"/>
    </source>
</evidence>
<keyword evidence="8 15" id="KW-0479">Metal-binding</keyword>
<protein>
    <recommendedName>
        <fullName evidence="15">Coproporphyrinogen-III oxidase</fullName>
        <ecNumber evidence="15">1.3.98.3</ecNumber>
    </recommendedName>
</protein>
<dbReference type="Pfam" id="PF04055">
    <property type="entry name" value="Radical_SAM"/>
    <property type="match status" value="1"/>
</dbReference>
<evidence type="ECO:0000259" key="16">
    <source>
        <dbReference type="PROSITE" id="PS51918"/>
    </source>
</evidence>
<keyword evidence="11 15" id="KW-0411">Iron-sulfur</keyword>
<evidence type="ECO:0000256" key="13">
    <source>
        <dbReference type="ARBA" id="ARBA00024295"/>
    </source>
</evidence>
<dbReference type="Proteomes" id="UP001549366">
    <property type="component" value="Unassembled WGS sequence"/>
</dbReference>
<dbReference type="PROSITE" id="PS51918">
    <property type="entry name" value="RADICAL_SAM"/>
    <property type="match status" value="1"/>
</dbReference>
<evidence type="ECO:0000256" key="7">
    <source>
        <dbReference type="ARBA" id="ARBA00022691"/>
    </source>
</evidence>
<organism evidence="17 18">
    <name type="scientific">Endozoicomonas lisbonensis</name>
    <dbReference type="NCBI Taxonomy" id="3120522"/>
    <lineage>
        <taxon>Bacteria</taxon>
        <taxon>Pseudomonadati</taxon>
        <taxon>Pseudomonadota</taxon>
        <taxon>Gammaproteobacteria</taxon>
        <taxon>Oceanospirillales</taxon>
        <taxon>Endozoicomonadaceae</taxon>
        <taxon>Endozoicomonas</taxon>
    </lineage>
</organism>
<reference evidence="17 18" key="1">
    <citation type="submission" date="2024-06" db="EMBL/GenBank/DDBJ databases">
        <title>Genomic Encyclopedia of Type Strains, Phase V (KMG-V): Genome sequencing to study the core and pangenomes of soil and plant-associated prokaryotes.</title>
        <authorList>
            <person name="Whitman W."/>
        </authorList>
    </citation>
    <scope>NUCLEOTIDE SEQUENCE [LARGE SCALE GENOMIC DNA]</scope>
    <source>
        <strain evidence="17 18">NE40</strain>
    </source>
</reference>
<dbReference type="PANTHER" id="PTHR13932">
    <property type="entry name" value="COPROPORPHYRINIGEN III OXIDASE"/>
    <property type="match status" value="1"/>
</dbReference>
<comment type="similarity">
    <text evidence="3 15">Belongs to the anaerobic coproporphyrinogen-III oxidase family.</text>
</comment>
<evidence type="ECO:0000256" key="12">
    <source>
        <dbReference type="ARBA" id="ARBA00023244"/>
    </source>
</evidence>
<comment type="cofactor">
    <cofactor evidence="15">
        <name>[4Fe-4S] cluster</name>
        <dbReference type="ChEBI" id="CHEBI:49883"/>
    </cofactor>
    <text evidence="15">Binds 1 [4Fe-4S] cluster. The cluster is coordinated with 3 cysteines and an exchangeable S-adenosyl-L-methionine.</text>
</comment>
<dbReference type="InterPro" id="IPR007197">
    <property type="entry name" value="rSAM"/>
</dbReference>
<sequence length="461" mass="53078">MNNTPVWDTGLISKYDLSGPRYTSYPTAVQFSEDFDQKHYQSSAWRSSATGKPLSLYFHIPFCQHVCYYCACNKIVTKRKEQADTYLNYLFKEIELQADLYNEDQEVQQLHLGGGTPTFLNQEQISSLMNKVSEHFKLPHGSDIDYSIELDPREVDWPMMSTLRDLGFTRISIGVQDLDPGVQQAVNRVQSEAQIESVLDAARTMAFKSVHMDLIYGLPHQTLGGFMTTIDKVIAMQPDRLSLFNYAHLPHRFMPQRRINERDLPPADVKLQILQQATRRLLDSGYVYIGMDHFALPDDELAVAQEDGTLHRNFQGYTTHSQCDLVGMGVSSISKVGNTYAQNYTDMAEYQSAIEQNQLPLKRGLKMTRDDQIRQSVINELICHFRLKPEKIEQQYTIDFPSYFLSELINLKPLEQDGLITITPEILEVTPAGKLLIRNICMMFDRYYQEQKNMKFFSKVI</sequence>
<dbReference type="InterPro" id="IPR034505">
    <property type="entry name" value="Coproporphyrinogen-III_oxidase"/>
</dbReference>
<dbReference type="PIRSF" id="PIRSF000167">
    <property type="entry name" value="HemN"/>
    <property type="match status" value="1"/>
</dbReference>
<dbReference type="InterPro" id="IPR004558">
    <property type="entry name" value="Coprogen_oxidase_HemN"/>
</dbReference>
<evidence type="ECO:0000256" key="14">
    <source>
        <dbReference type="ARBA" id="ARBA00048321"/>
    </source>
</evidence>
<dbReference type="SUPFAM" id="SSF102114">
    <property type="entry name" value="Radical SAM enzymes"/>
    <property type="match status" value="1"/>
</dbReference>
<evidence type="ECO:0000313" key="18">
    <source>
        <dbReference type="Proteomes" id="UP001549366"/>
    </source>
</evidence>